<accession>A0AAE0F540</accession>
<dbReference type="AlphaFoldDB" id="A0AAE0F540"/>
<organism evidence="1 2">
    <name type="scientific">Cymbomonas tetramitiformis</name>
    <dbReference type="NCBI Taxonomy" id="36881"/>
    <lineage>
        <taxon>Eukaryota</taxon>
        <taxon>Viridiplantae</taxon>
        <taxon>Chlorophyta</taxon>
        <taxon>Pyramimonadophyceae</taxon>
        <taxon>Pyramimonadales</taxon>
        <taxon>Pyramimonadaceae</taxon>
        <taxon>Cymbomonas</taxon>
    </lineage>
</organism>
<keyword evidence="2" id="KW-1185">Reference proteome</keyword>
<name>A0AAE0F540_9CHLO</name>
<protein>
    <submittedName>
        <fullName evidence="1">Uncharacterized protein</fullName>
    </submittedName>
</protein>
<proteinExistence type="predicted"/>
<evidence type="ECO:0000313" key="2">
    <source>
        <dbReference type="Proteomes" id="UP001190700"/>
    </source>
</evidence>
<gene>
    <name evidence="1" type="ORF">CYMTET_39944</name>
</gene>
<reference evidence="1 2" key="1">
    <citation type="journal article" date="2015" name="Genome Biol. Evol.">
        <title>Comparative Genomics of a Bacterivorous Green Alga Reveals Evolutionary Causalities and Consequences of Phago-Mixotrophic Mode of Nutrition.</title>
        <authorList>
            <person name="Burns J.A."/>
            <person name="Paasch A."/>
            <person name="Narechania A."/>
            <person name="Kim E."/>
        </authorList>
    </citation>
    <scope>NUCLEOTIDE SEQUENCE [LARGE SCALE GENOMIC DNA]</scope>
    <source>
        <strain evidence="1 2">PLY_AMNH</strain>
    </source>
</reference>
<dbReference type="Proteomes" id="UP001190700">
    <property type="component" value="Unassembled WGS sequence"/>
</dbReference>
<dbReference type="EMBL" id="LGRX02026553">
    <property type="protein sequence ID" value="KAK3250690.1"/>
    <property type="molecule type" value="Genomic_DNA"/>
</dbReference>
<evidence type="ECO:0000313" key="1">
    <source>
        <dbReference type="EMBL" id="KAK3250690.1"/>
    </source>
</evidence>
<sequence length="106" mass="12166">MAVNIKNTQLYRPTGIIPFEYEYARPPATFLATTLTEAPPLTADPNAIPSRPLLIADQLALRRNIRKEADEHRNHYQKEYNDSLLSGRKVRPQFRTTPSLYFSPPL</sequence>
<comment type="caution">
    <text evidence="1">The sequence shown here is derived from an EMBL/GenBank/DDBJ whole genome shotgun (WGS) entry which is preliminary data.</text>
</comment>